<evidence type="ECO:0000259" key="8">
    <source>
        <dbReference type="PROSITE" id="PS50999"/>
    </source>
</evidence>
<dbReference type="InterPro" id="IPR036257">
    <property type="entry name" value="Cyt_c_oxidase_su2_TM_sf"/>
</dbReference>
<dbReference type="InterPro" id="IPR054722">
    <property type="entry name" value="PolX-like_BBD"/>
</dbReference>
<dbReference type="InterPro" id="IPR045187">
    <property type="entry name" value="CcO_II"/>
</dbReference>
<comment type="subcellular location">
    <subcellularLocation>
        <location evidence="1">Mitochondrion membrane</location>
        <topology evidence="1">Multi-pass membrane protein</topology>
    </subcellularLocation>
</comment>
<dbReference type="FunFam" id="1.10.287.90:FF:000004">
    <property type="entry name" value="Cytochrome c oxidase subunit 2"/>
    <property type="match status" value="1"/>
</dbReference>
<keyword evidence="4 7" id="KW-1133">Transmembrane helix</keyword>
<evidence type="ECO:0000256" key="7">
    <source>
        <dbReference type="SAM" id="Phobius"/>
    </source>
</evidence>
<feature type="transmembrane region" description="Helical" evidence="7">
    <location>
        <begin position="180"/>
        <end position="204"/>
    </location>
</feature>
<evidence type="ECO:0000256" key="2">
    <source>
        <dbReference type="ARBA" id="ARBA00007866"/>
    </source>
</evidence>
<name>A0A6L2JL87_TANCI</name>
<dbReference type="Pfam" id="PF22936">
    <property type="entry name" value="Pol_BBD"/>
    <property type="match status" value="1"/>
</dbReference>
<dbReference type="AlphaFoldDB" id="A0A6L2JL87"/>
<evidence type="ECO:0000256" key="4">
    <source>
        <dbReference type="ARBA" id="ARBA00022989"/>
    </source>
</evidence>
<keyword evidence="5" id="KW-0496">Mitochondrion</keyword>
<dbReference type="InterPro" id="IPR025724">
    <property type="entry name" value="GAG-pre-integrase_dom"/>
</dbReference>
<gene>
    <name evidence="9" type="ORF">Tci_009704</name>
</gene>
<feature type="transmembrane region" description="Helical" evidence="7">
    <location>
        <begin position="139"/>
        <end position="159"/>
    </location>
</feature>
<evidence type="ECO:0000256" key="1">
    <source>
        <dbReference type="ARBA" id="ARBA00004225"/>
    </source>
</evidence>
<dbReference type="GO" id="GO:0004129">
    <property type="term" value="F:cytochrome-c oxidase activity"/>
    <property type="evidence" value="ECO:0007669"/>
    <property type="project" value="InterPro"/>
</dbReference>
<dbReference type="GO" id="GO:0042773">
    <property type="term" value="P:ATP synthesis coupled electron transport"/>
    <property type="evidence" value="ECO:0007669"/>
    <property type="project" value="TreeGrafter"/>
</dbReference>
<evidence type="ECO:0000256" key="6">
    <source>
        <dbReference type="ARBA" id="ARBA00023136"/>
    </source>
</evidence>
<reference evidence="9" key="1">
    <citation type="journal article" date="2019" name="Sci. Rep.">
        <title>Draft genome of Tanacetum cinerariifolium, the natural source of mosquito coil.</title>
        <authorList>
            <person name="Yamashiro T."/>
            <person name="Shiraishi A."/>
            <person name="Satake H."/>
            <person name="Nakayama K."/>
        </authorList>
    </citation>
    <scope>NUCLEOTIDE SEQUENCE</scope>
</reference>
<accession>A0A6L2JL87</accession>
<comment type="caution">
    <text evidence="9">The sequence shown here is derived from an EMBL/GenBank/DDBJ whole genome shotgun (WGS) entry which is preliminary data.</text>
</comment>
<feature type="domain" description="Cytochrome oxidase subunit II transmembrane region profile" evidence="8">
    <location>
        <begin position="113"/>
        <end position="208"/>
    </location>
</feature>
<dbReference type="PANTHER" id="PTHR22888">
    <property type="entry name" value="CYTOCHROME C OXIDASE, SUBUNIT II"/>
    <property type="match status" value="1"/>
</dbReference>
<dbReference type="Gene3D" id="1.10.287.90">
    <property type="match status" value="1"/>
</dbReference>
<dbReference type="PANTHER" id="PTHR22888:SF9">
    <property type="entry name" value="CYTOCHROME C OXIDASE SUBUNIT 2"/>
    <property type="match status" value="1"/>
</dbReference>
<evidence type="ECO:0000256" key="5">
    <source>
        <dbReference type="ARBA" id="ARBA00023128"/>
    </source>
</evidence>
<protein>
    <submittedName>
        <fullName evidence="9">Cytochrome c oxidase subunit 2, mitochondrial</fullName>
    </submittedName>
</protein>
<dbReference type="Pfam" id="PF02790">
    <property type="entry name" value="COX2_TM"/>
    <property type="match status" value="1"/>
</dbReference>
<evidence type="ECO:0000313" key="9">
    <source>
        <dbReference type="EMBL" id="GEU37726.1"/>
    </source>
</evidence>
<dbReference type="InterPro" id="IPR011759">
    <property type="entry name" value="Cyt_c_oxidase_su2_TM_dom"/>
</dbReference>
<dbReference type="GO" id="GO:0031966">
    <property type="term" value="C:mitochondrial membrane"/>
    <property type="evidence" value="ECO:0007669"/>
    <property type="project" value="UniProtKB-SubCell"/>
</dbReference>
<dbReference type="Pfam" id="PF13976">
    <property type="entry name" value="gag_pre-integrs"/>
    <property type="match status" value="1"/>
</dbReference>
<keyword evidence="3 7" id="KW-0812">Transmembrane</keyword>
<organism evidence="9">
    <name type="scientific">Tanacetum cinerariifolium</name>
    <name type="common">Dalmatian daisy</name>
    <name type="synonym">Chrysanthemum cinerariifolium</name>
    <dbReference type="NCBI Taxonomy" id="118510"/>
    <lineage>
        <taxon>Eukaryota</taxon>
        <taxon>Viridiplantae</taxon>
        <taxon>Streptophyta</taxon>
        <taxon>Embryophyta</taxon>
        <taxon>Tracheophyta</taxon>
        <taxon>Spermatophyta</taxon>
        <taxon>Magnoliopsida</taxon>
        <taxon>eudicotyledons</taxon>
        <taxon>Gunneridae</taxon>
        <taxon>Pentapetalae</taxon>
        <taxon>asterids</taxon>
        <taxon>campanulids</taxon>
        <taxon>Asterales</taxon>
        <taxon>Asteraceae</taxon>
        <taxon>Asteroideae</taxon>
        <taxon>Anthemideae</taxon>
        <taxon>Anthemidinae</taxon>
        <taxon>Tanacetum</taxon>
    </lineage>
</organism>
<proteinExistence type="inferred from homology"/>
<dbReference type="EMBL" id="BKCJ010000965">
    <property type="protein sequence ID" value="GEU37726.1"/>
    <property type="molecule type" value="Genomic_DNA"/>
</dbReference>
<dbReference type="PRINTS" id="PR01166">
    <property type="entry name" value="CYCOXIDASEII"/>
</dbReference>
<evidence type="ECO:0000256" key="3">
    <source>
        <dbReference type="ARBA" id="ARBA00022692"/>
    </source>
</evidence>
<keyword evidence="6 7" id="KW-0472">Membrane</keyword>
<comment type="similarity">
    <text evidence="2">Belongs to the cytochrome c oxidase subunit 2 family.</text>
</comment>
<dbReference type="PROSITE" id="PS50999">
    <property type="entry name" value="COX2_TM"/>
    <property type="match status" value="1"/>
</dbReference>
<sequence length="485" mass="54811">MGVAVENSLVTSAANNIGYMTLSLPFLYLGVNVGGHMFRIASWDVVINKVLSRLSKWKMKPFFYGVDPSDRKMMLVKWNNVLASKEMREQSKNETDQMIVLEWLFLTIAPSDAMEPWQLGSQDAGTPMMLGIIDLHHDIFFFLILILVFISRILVHALWNFQKDKNPIPQRIVHRTTIEILRTIFPSIILMFIAIPSFALLHLMDEEVVNPAIIIKAVGHQWYRSVPLHEGDISAKKCLKNMILIVLEDEVVSLLDKEKENFKTIESLKTNGFESSENANSVSENQSECDCQVGKKVCDNVENPKVITYGMFKLRCSKHMTSNRTLLTNFMEKFLGTVPFGNNDFAVIVGYGDVIIGSMTIKKVYYVEGLGLNLFSVGQVCDKGLKVAFRKSSCFIRNEHGVDLLTRDCSLNLYTIALNEIASNYSSCLLAKASSLQSQLWHQHLSHLNFATINNLVKNNLVRGLPKIKFKKDHLCSACEQGKGY</sequence>
<dbReference type="SUPFAM" id="SSF81464">
    <property type="entry name" value="Cytochrome c oxidase subunit II-like, transmembrane region"/>
    <property type="match status" value="1"/>
</dbReference>